<sequence>MSVNIRIQSALTEPQVEPEQVNGSLSTNGPRDAALLMFTDVQPLLRSSHSYSMGAQ</sequence>
<feature type="region of interest" description="Disordered" evidence="1">
    <location>
        <begin position="1"/>
        <end position="28"/>
    </location>
</feature>
<keyword evidence="3" id="KW-1185">Reference proteome</keyword>
<dbReference type="Proteomes" id="UP001352852">
    <property type="component" value="Unassembled WGS sequence"/>
</dbReference>
<name>A0ABU7EXW9_9TELE</name>
<feature type="compositionally biased region" description="Polar residues" evidence="1">
    <location>
        <begin position="1"/>
        <end position="12"/>
    </location>
</feature>
<accession>A0ABU7EXW9</accession>
<comment type="caution">
    <text evidence="2">The sequence shown here is derived from an EMBL/GenBank/DDBJ whole genome shotgun (WGS) entry which is preliminary data.</text>
</comment>
<evidence type="ECO:0000313" key="3">
    <source>
        <dbReference type="Proteomes" id="UP001352852"/>
    </source>
</evidence>
<reference evidence="2 3" key="1">
    <citation type="submission" date="2021-06" db="EMBL/GenBank/DDBJ databases">
        <authorList>
            <person name="Palmer J.M."/>
        </authorList>
    </citation>
    <scope>NUCLEOTIDE SEQUENCE [LARGE SCALE GENOMIC DNA]</scope>
    <source>
        <strain evidence="2 3">CL_MEX2019</strain>
        <tissue evidence="2">Muscle</tissue>
    </source>
</reference>
<protein>
    <submittedName>
        <fullName evidence="2">Uncharacterized protein</fullName>
    </submittedName>
</protein>
<proteinExistence type="predicted"/>
<dbReference type="EMBL" id="JAHUTJ010069324">
    <property type="protein sequence ID" value="MED6291896.1"/>
    <property type="molecule type" value="Genomic_DNA"/>
</dbReference>
<evidence type="ECO:0000256" key="1">
    <source>
        <dbReference type="SAM" id="MobiDB-lite"/>
    </source>
</evidence>
<evidence type="ECO:0000313" key="2">
    <source>
        <dbReference type="EMBL" id="MED6291896.1"/>
    </source>
</evidence>
<gene>
    <name evidence="2" type="ORF">CHARACLAT_028299</name>
</gene>
<organism evidence="2 3">
    <name type="scientific">Characodon lateralis</name>
    <dbReference type="NCBI Taxonomy" id="208331"/>
    <lineage>
        <taxon>Eukaryota</taxon>
        <taxon>Metazoa</taxon>
        <taxon>Chordata</taxon>
        <taxon>Craniata</taxon>
        <taxon>Vertebrata</taxon>
        <taxon>Euteleostomi</taxon>
        <taxon>Actinopterygii</taxon>
        <taxon>Neopterygii</taxon>
        <taxon>Teleostei</taxon>
        <taxon>Neoteleostei</taxon>
        <taxon>Acanthomorphata</taxon>
        <taxon>Ovalentaria</taxon>
        <taxon>Atherinomorphae</taxon>
        <taxon>Cyprinodontiformes</taxon>
        <taxon>Goodeidae</taxon>
        <taxon>Characodon</taxon>
    </lineage>
</organism>